<feature type="transmembrane region" description="Helical" evidence="9">
    <location>
        <begin position="365"/>
        <end position="387"/>
    </location>
</feature>
<dbReference type="Gene3D" id="1.20.1250.20">
    <property type="entry name" value="MFS general substrate transporter like domains"/>
    <property type="match status" value="2"/>
</dbReference>
<evidence type="ECO:0000313" key="11">
    <source>
        <dbReference type="EMBL" id="AFZ69969.1"/>
    </source>
</evidence>
<dbReference type="PANTHER" id="PTHR43528:SF1">
    <property type="entry name" value="ALPHA-KETOGLUTARATE PERMEASE"/>
    <property type="match status" value="1"/>
</dbReference>
<dbReference type="SUPFAM" id="SSF103473">
    <property type="entry name" value="MFS general substrate transporter"/>
    <property type="match status" value="1"/>
</dbReference>
<dbReference type="InParanoid" id="L0A967"/>
<accession>L0A967</accession>
<keyword evidence="3" id="KW-0813">Transport</keyword>
<dbReference type="PROSITE" id="PS00217">
    <property type="entry name" value="SUGAR_TRANSPORT_2"/>
    <property type="match status" value="1"/>
</dbReference>
<dbReference type="RefSeq" id="WP_015231867.1">
    <property type="nucleotide sequence ID" value="NC_019791.1"/>
</dbReference>
<dbReference type="FunCoup" id="L0A967">
    <property type="interactions" value="6"/>
</dbReference>
<evidence type="ECO:0000256" key="4">
    <source>
        <dbReference type="ARBA" id="ARBA00022475"/>
    </source>
</evidence>
<keyword evidence="7 9" id="KW-1133">Transmembrane helix</keyword>
<feature type="transmembrane region" description="Helical" evidence="9">
    <location>
        <begin position="150"/>
        <end position="176"/>
    </location>
</feature>
<feature type="transmembrane region" description="Helical" evidence="9">
    <location>
        <begin position="306"/>
        <end position="324"/>
    </location>
</feature>
<dbReference type="Pfam" id="PF00083">
    <property type="entry name" value="Sugar_tr"/>
    <property type="match status" value="1"/>
</dbReference>
<evidence type="ECO:0000256" key="8">
    <source>
        <dbReference type="ARBA" id="ARBA00023136"/>
    </source>
</evidence>
<dbReference type="GeneID" id="14211445"/>
<proteinExistence type="inferred from homology"/>
<dbReference type="InterPro" id="IPR005828">
    <property type="entry name" value="MFS_sugar_transport-like"/>
</dbReference>
<dbReference type="HOGENOM" id="CLU_001265_39_0_2"/>
<dbReference type="KEGG" id="clg:Calag_0185"/>
<evidence type="ECO:0000256" key="5">
    <source>
        <dbReference type="ARBA" id="ARBA00022692"/>
    </source>
</evidence>
<reference evidence="12" key="1">
    <citation type="submission" date="2012-03" db="EMBL/GenBank/DDBJ databases">
        <title>Complete genome of Caldisphaera lagunensis DSM 15908.</title>
        <authorList>
            <person name="Lucas S."/>
            <person name="Copeland A."/>
            <person name="Lapidus A."/>
            <person name="Glavina del Rio T."/>
            <person name="Dalin E."/>
            <person name="Tice H."/>
            <person name="Bruce D."/>
            <person name="Goodwin L."/>
            <person name="Pitluck S."/>
            <person name="Peters L."/>
            <person name="Mikhailova N."/>
            <person name="Teshima H."/>
            <person name="Kyrpides N."/>
            <person name="Mavromatis K."/>
            <person name="Ivanova N."/>
            <person name="Brettin T."/>
            <person name="Detter J.C."/>
            <person name="Han C."/>
            <person name="Larimer F."/>
            <person name="Land M."/>
            <person name="Hauser L."/>
            <person name="Markowitz V."/>
            <person name="Cheng J.-F."/>
            <person name="Hugenholtz P."/>
            <person name="Woyke T."/>
            <person name="Wu D."/>
            <person name="Spring S."/>
            <person name="Schroeder M."/>
            <person name="Brambilla E."/>
            <person name="Klenk H.-P."/>
            <person name="Eisen J.A."/>
        </authorList>
    </citation>
    <scope>NUCLEOTIDE SEQUENCE [LARGE SCALE GENOMIC DNA]</scope>
    <source>
        <strain evidence="12">DSM 15908 / JCM 11604 / IC-154</strain>
    </source>
</reference>
<feature type="transmembrane region" description="Helical" evidence="9">
    <location>
        <begin position="238"/>
        <end position="259"/>
    </location>
</feature>
<sequence length="429" mass="47135">MVYGLNKQQWIEVLSAWLGWLLDGYTTIGYALVGLTISTVFFPPSLKVAGIVLTFAGFGVGALARSIGSLVFGNYLGDKLGRKNMLITTILGFSFLSASKSILPSYNQVGIIAPILLYIILFFEGMFAGAEYGGGSTLAMESTPPERRGFVGSFVQSGYGTGYFIVSLVLTGISLVTGKAFSTIGWRILFATALIPGLIAFLMRLFAKETKIFEEMKGKNEIERVPLKSLFKYSPKQMIIGLLITTGLLGVNTATFSFWPSVMNELKYDESLIGIGVAIINLISLFGVWFGGFIADKIGGRKIPMLIYALLFAITSYFLIVYGYTRNFEIFVTLFSIQAFIEAMIFSTIPAFLSEIFSRKYRTTGVGFTYNGGAIVGGFAISMIYAISYLGLLNAWIIILYLFTAIMLIGIILAQETWGRKINKDLIYE</sequence>
<feature type="transmembrane region" description="Helical" evidence="9">
    <location>
        <begin position="188"/>
        <end position="207"/>
    </location>
</feature>
<feature type="transmembrane region" description="Helical" evidence="9">
    <location>
        <begin position="84"/>
        <end position="103"/>
    </location>
</feature>
<keyword evidence="8 9" id="KW-0472">Membrane</keyword>
<dbReference type="OrthoDB" id="117970at2157"/>
<feature type="transmembrane region" description="Helical" evidence="9">
    <location>
        <begin position="48"/>
        <end position="72"/>
    </location>
</feature>
<dbReference type="InterPro" id="IPR036259">
    <property type="entry name" value="MFS_trans_sf"/>
</dbReference>
<dbReference type="InterPro" id="IPR051084">
    <property type="entry name" value="H+-coupled_symporters"/>
</dbReference>
<dbReference type="STRING" id="1056495.Calag_0185"/>
<comment type="similarity">
    <text evidence="2">Belongs to the major facilitator superfamily. Metabolite:H+ Symporter (MHS) family (TC 2.A.1.6) family.</text>
</comment>
<feature type="transmembrane region" description="Helical" evidence="9">
    <location>
        <begin position="20"/>
        <end position="42"/>
    </location>
</feature>
<dbReference type="Pfam" id="PF07690">
    <property type="entry name" value="MFS_1"/>
    <property type="match status" value="1"/>
</dbReference>
<keyword evidence="6" id="KW-0769">Symport</keyword>
<evidence type="ECO:0000256" key="9">
    <source>
        <dbReference type="SAM" id="Phobius"/>
    </source>
</evidence>
<dbReference type="AlphaFoldDB" id="L0A967"/>
<evidence type="ECO:0000256" key="7">
    <source>
        <dbReference type="ARBA" id="ARBA00022989"/>
    </source>
</evidence>
<feature type="transmembrane region" description="Helical" evidence="9">
    <location>
        <begin position="330"/>
        <end position="353"/>
    </location>
</feature>
<feature type="transmembrane region" description="Helical" evidence="9">
    <location>
        <begin position="109"/>
        <end position="129"/>
    </location>
</feature>
<dbReference type="InterPro" id="IPR011701">
    <property type="entry name" value="MFS"/>
</dbReference>
<feature type="transmembrane region" description="Helical" evidence="9">
    <location>
        <begin position="271"/>
        <end position="294"/>
    </location>
</feature>
<dbReference type="InterPro" id="IPR020846">
    <property type="entry name" value="MFS_dom"/>
</dbReference>
<organism evidence="11 12">
    <name type="scientific">Caldisphaera lagunensis (strain DSM 15908 / JCM 11604 / ANMR 0165 / IC-154)</name>
    <dbReference type="NCBI Taxonomy" id="1056495"/>
    <lineage>
        <taxon>Archaea</taxon>
        <taxon>Thermoproteota</taxon>
        <taxon>Thermoprotei</taxon>
        <taxon>Acidilobales</taxon>
        <taxon>Caldisphaeraceae</taxon>
        <taxon>Caldisphaera</taxon>
    </lineage>
</organism>
<dbReference type="EMBL" id="CP003378">
    <property type="protein sequence ID" value="AFZ69969.1"/>
    <property type="molecule type" value="Genomic_DNA"/>
</dbReference>
<feature type="domain" description="Major facilitator superfamily (MFS) profile" evidence="10">
    <location>
        <begin position="12"/>
        <end position="422"/>
    </location>
</feature>
<evidence type="ECO:0000256" key="3">
    <source>
        <dbReference type="ARBA" id="ARBA00022448"/>
    </source>
</evidence>
<dbReference type="PANTHER" id="PTHR43528">
    <property type="entry name" value="ALPHA-KETOGLUTARATE PERMEASE"/>
    <property type="match status" value="1"/>
</dbReference>
<gene>
    <name evidence="11" type="ordered locus">Calag_0185</name>
</gene>
<evidence type="ECO:0000259" key="10">
    <source>
        <dbReference type="PROSITE" id="PS50850"/>
    </source>
</evidence>
<keyword evidence="5 9" id="KW-0812">Transmembrane</keyword>
<evidence type="ECO:0000313" key="12">
    <source>
        <dbReference type="Proteomes" id="UP000010469"/>
    </source>
</evidence>
<dbReference type="PROSITE" id="PS50850">
    <property type="entry name" value="MFS"/>
    <property type="match status" value="1"/>
</dbReference>
<name>L0A967_CALLD</name>
<evidence type="ECO:0000256" key="2">
    <source>
        <dbReference type="ARBA" id="ARBA00008240"/>
    </source>
</evidence>
<keyword evidence="12" id="KW-1185">Reference proteome</keyword>
<dbReference type="GO" id="GO:0005886">
    <property type="term" value="C:plasma membrane"/>
    <property type="evidence" value="ECO:0007669"/>
    <property type="project" value="UniProtKB-SubCell"/>
</dbReference>
<dbReference type="eggNOG" id="arCOG02691">
    <property type="taxonomic scope" value="Archaea"/>
</dbReference>
<evidence type="ECO:0000256" key="1">
    <source>
        <dbReference type="ARBA" id="ARBA00004651"/>
    </source>
</evidence>
<evidence type="ECO:0000256" key="6">
    <source>
        <dbReference type="ARBA" id="ARBA00022847"/>
    </source>
</evidence>
<keyword evidence="4" id="KW-1003">Cell membrane</keyword>
<dbReference type="GO" id="GO:0015293">
    <property type="term" value="F:symporter activity"/>
    <property type="evidence" value="ECO:0007669"/>
    <property type="project" value="UniProtKB-KW"/>
</dbReference>
<feature type="transmembrane region" description="Helical" evidence="9">
    <location>
        <begin position="393"/>
        <end position="414"/>
    </location>
</feature>
<dbReference type="Proteomes" id="UP000010469">
    <property type="component" value="Chromosome"/>
</dbReference>
<protein>
    <submittedName>
        <fullName evidence="11">Nitrate/nitrite transporter</fullName>
    </submittedName>
</protein>
<dbReference type="InterPro" id="IPR005829">
    <property type="entry name" value="Sugar_transporter_CS"/>
</dbReference>
<comment type="subcellular location">
    <subcellularLocation>
        <location evidence="1">Cell membrane</location>
        <topology evidence="1">Multi-pass membrane protein</topology>
    </subcellularLocation>
</comment>